<organism evidence="2 3">
    <name type="scientific">Sordaria macrospora</name>
    <dbReference type="NCBI Taxonomy" id="5147"/>
    <lineage>
        <taxon>Eukaryota</taxon>
        <taxon>Fungi</taxon>
        <taxon>Dikarya</taxon>
        <taxon>Ascomycota</taxon>
        <taxon>Pezizomycotina</taxon>
        <taxon>Sordariomycetes</taxon>
        <taxon>Sordariomycetidae</taxon>
        <taxon>Sordariales</taxon>
        <taxon>Sordariaceae</taxon>
        <taxon>Sordaria</taxon>
    </lineage>
</organism>
<accession>A0A8S8ZIM7</accession>
<dbReference type="Proteomes" id="UP000433876">
    <property type="component" value="Unassembled WGS sequence"/>
</dbReference>
<dbReference type="AlphaFoldDB" id="A0A8S8ZIM7"/>
<reference evidence="2 3" key="1">
    <citation type="submission" date="2017-07" db="EMBL/GenBank/DDBJ databases">
        <title>Genome sequence of the Sordaria macrospora wild type strain R19027.</title>
        <authorList>
            <person name="Nowrousian M."/>
            <person name="Teichert I."/>
            <person name="Kueck U."/>
        </authorList>
    </citation>
    <scope>NUCLEOTIDE SEQUENCE [LARGE SCALE GENOMIC DNA]</scope>
    <source>
        <strain evidence="2 3">R19027</strain>
        <tissue evidence="2">Mycelium</tissue>
    </source>
</reference>
<evidence type="ECO:0000313" key="2">
    <source>
        <dbReference type="EMBL" id="KAA8629479.1"/>
    </source>
</evidence>
<dbReference type="Pfam" id="PF26534">
    <property type="entry name" value="NTF2_7"/>
    <property type="match status" value="1"/>
</dbReference>
<dbReference type="VEuPathDB" id="FungiDB:SMAC_05855"/>
<protein>
    <recommendedName>
        <fullName evidence="1">NTF2-like domain-containing protein</fullName>
    </recommendedName>
</protein>
<feature type="domain" description="NTF2-like" evidence="1">
    <location>
        <begin position="174"/>
        <end position="312"/>
    </location>
</feature>
<dbReference type="InterPro" id="IPR058645">
    <property type="entry name" value="NTF2-like_dom_7"/>
</dbReference>
<dbReference type="EMBL" id="NMPR01000134">
    <property type="protein sequence ID" value="KAA8629479.1"/>
    <property type="molecule type" value="Genomic_DNA"/>
</dbReference>
<comment type="caution">
    <text evidence="2">The sequence shown here is derived from an EMBL/GenBank/DDBJ whole genome shotgun (WGS) entry which is preliminary data.</text>
</comment>
<gene>
    <name evidence="2" type="ORF">SMACR_05855</name>
</gene>
<sequence>MTYPEQTQDTVNQGQALPSPVLRIPYYPPYCTPWGRSSSDGLGWEGNRRESGTPVPYFCTTILGEDLSPPWLLGPGPRPKRMRKVSIDRGISEAFSLGSQQSIPTSIAHPASQVRLSSVLIHHLKQPSPKTAKMHLLPSLTLLATAFTALSSAAALPQSESDLVESRTYGGNDKCLCEEDANTLRDAYVRMISAWNPVDAKYLTDDFKDTSASINILIGKPLDGSVPTFANKQEFVAHMTVAPDNLPLRVTFSTFNCNYITVIWTATFGVAQKAVRGIAVAGAVYDKKKKMWLIKSVDVEWNSMAYLLDIGGSYTLPAGLPPA</sequence>
<evidence type="ECO:0000313" key="3">
    <source>
        <dbReference type="Proteomes" id="UP000433876"/>
    </source>
</evidence>
<evidence type="ECO:0000259" key="1">
    <source>
        <dbReference type="Pfam" id="PF26534"/>
    </source>
</evidence>
<proteinExistence type="predicted"/>
<name>A0A8S8ZIM7_SORMA</name>